<gene>
    <name evidence="3" type="ORF">ACFPT7_02275</name>
</gene>
<dbReference type="SUPFAM" id="SSF56349">
    <property type="entry name" value="DNA breaking-rejoining enzymes"/>
    <property type="match status" value="1"/>
</dbReference>
<evidence type="ECO:0000313" key="4">
    <source>
        <dbReference type="Proteomes" id="UP001596091"/>
    </source>
</evidence>
<reference evidence="4" key="1">
    <citation type="journal article" date="2019" name="Int. J. Syst. Evol. Microbiol.">
        <title>The Global Catalogue of Microorganisms (GCM) 10K type strain sequencing project: providing services to taxonomists for standard genome sequencing and annotation.</title>
        <authorList>
            <consortium name="The Broad Institute Genomics Platform"/>
            <consortium name="The Broad Institute Genome Sequencing Center for Infectious Disease"/>
            <person name="Wu L."/>
            <person name="Ma J."/>
        </authorList>
    </citation>
    <scope>NUCLEOTIDE SEQUENCE [LARGE SCALE GENOMIC DNA]</scope>
    <source>
        <strain evidence="4">JCM 4087</strain>
    </source>
</reference>
<organism evidence="3 4">
    <name type="scientific">Acidicapsa dinghuensis</name>
    <dbReference type="NCBI Taxonomy" id="2218256"/>
    <lineage>
        <taxon>Bacteria</taxon>
        <taxon>Pseudomonadati</taxon>
        <taxon>Acidobacteriota</taxon>
        <taxon>Terriglobia</taxon>
        <taxon>Terriglobales</taxon>
        <taxon>Acidobacteriaceae</taxon>
        <taxon>Acidicapsa</taxon>
    </lineage>
</organism>
<dbReference type="Pfam" id="PF00589">
    <property type="entry name" value="Phage_integrase"/>
    <property type="match status" value="1"/>
</dbReference>
<evidence type="ECO:0000256" key="1">
    <source>
        <dbReference type="ARBA" id="ARBA00023172"/>
    </source>
</evidence>
<name>A0ABW1E9V8_9BACT</name>
<dbReference type="PROSITE" id="PS51898">
    <property type="entry name" value="TYR_RECOMBINASE"/>
    <property type="match status" value="1"/>
</dbReference>
<dbReference type="CDD" id="cd00397">
    <property type="entry name" value="DNA_BRE_C"/>
    <property type="match status" value="1"/>
</dbReference>
<proteinExistence type="predicted"/>
<dbReference type="Gene3D" id="1.10.443.10">
    <property type="entry name" value="Intergrase catalytic core"/>
    <property type="match status" value="1"/>
</dbReference>
<evidence type="ECO:0000313" key="3">
    <source>
        <dbReference type="EMBL" id="MFC5861112.1"/>
    </source>
</evidence>
<keyword evidence="4" id="KW-1185">Reference proteome</keyword>
<dbReference type="RefSeq" id="WP_263334405.1">
    <property type="nucleotide sequence ID" value="NZ_JAGSYH010000002.1"/>
</dbReference>
<feature type="domain" description="Tyr recombinase" evidence="2">
    <location>
        <begin position="156"/>
        <end position="348"/>
    </location>
</feature>
<evidence type="ECO:0000259" key="2">
    <source>
        <dbReference type="PROSITE" id="PS51898"/>
    </source>
</evidence>
<dbReference type="EMBL" id="JBHSPH010000001">
    <property type="protein sequence ID" value="MFC5861112.1"/>
    <property type="molecule type" value="Genomic_DNA"/>
</dbReference>
<comment type="caution">
    <text evidence="3">The sequence shown here is derived from an EMBL/GenBank/DDBJ whole genome shotgun (WGS) entry which is preliminary data.</text>
</comment>
<keyword evidence="1" id="KW-0233">DNA recombination</keyword>
<dbReference type="InterPro" id="IPR013762">
    <property type="entry name" value="Integrase-like_cat_sf"/>
</dbReference>
<protein>
    <submittedName>
        <fullName evidence="3">Tyrosine-type recombinase/integrase</fullName>
    </submittedName>
</protein>
<accession>A0ABW1E9V8</accession>
<sequence length="388" mass="44254">MTKIVRFPGQAHGADASTRDGAVRAYGMGSYKLTGDLIFSEAIEIWLDRRTIPEVAAVIKVKYISQKTKKDYICGKKALNKYFAWMRLRDIDPEQISIYQNARAACDREVAHWAKRAGANCIRKEVDLLLRVLRDAGVWKEEQDAELIRVQKEDLDIEKALSAEQQEHWLRVAEGKAEFHFIYWYSLLAFDSTCAKGEMRGLKIGDCTPDDGIIMVRRALAKNKHRKRTIALLEERTIWALERLIERAQELGAKGPQDHLFPFREMDGSYNPKKPMSEWGLEKRFQEVRDVAGPKFFKPNGFRHTGLTRLAEGGTPIHVLLARAGHIDEDTQKHYIQISIAAQRRHARRVVPDEPVAAPAPKKPPVRQEKPKLARAAGMFWISSTTGF</sequence>
<dbReference type="InterPro" id="IPR002104">
    <property type="entry name" value="Integrase_catalytic"/>
</dbReference>
<dbReference type="Proteomes" id="UP001596091">
    <property type="component" value="Unassembled WGS sequence"/>
</dbReference>
<dbReference type="InterPro" id="IPR011010">
    <property type="entry name" value="DNA_brk_join_enz"/>
</dbReference>